<organism evidence="4 5">
    <name type="scientific">Pseudomonas violetae</name>
    <dbReference type="NCBI Taxonomy" id="2915813"/>
    <lineage>
        <taxon>Bacteria</taxon>
        <taxon>Pseudomonadati</taxon>
        <taxon>Pseudomonadota</taxon>
        <taxon>Gammaproteobacteria</taxon>
        <taxon>Pseudomonadales</taxon>
        <taxon>Pseudomonadaceae</taxon>
        <taxon>Pseudomonas</taxon>
    </lineage>
</organism>
<reference evidence="4 5" key="1">
    <citation type="submission" date="2022-02" db="EMBL/GenBank/DDBJ databases">
        <title>Comparative genomics of the first Antarctic Pseudomonas spp. capable of biotransforming 2,4,6-Trinitrotoluene.</title>
        <authorList>
            <person name="Cabrera M.A."/>
            <person name="Marquez S.L."/>
            <person name="Perez-Donoso J.M."/>
        </authorList>
    </citation>
    <scope>NUCLEOTIDE SEQUENCE [LARGE SCALE GENOMIC DNA]</scope>
    <source>
        <strain evidence="4 5">TNT19</strain>
    </source>
</reference>
<feature type="chain" id="PRO_5045563027" description="SPOR domain-containing protein" evidence="3">
    <location>
        <begin position="23"/>
        <end position="536"/>
    </location>
</feature>
<dbReference type="Proteomes" id="UP001299876">
    <property type="component" value="Unassembled WGS sequence"/>
</dbReference>
<feature type="coiled-coil region" evidence="1">
    <location>
        <begin position="55"/>
        <end position="82"/>
    </location>
</feature>
<feature type="coiled-coil region" evidence="1">
    <location>
        <begin position="225"/>
        <end position="259"/>
    </location>
</feature>
<feature type="signal peptide" evidence="3">
    <location>
        <begin position="1"/>
        <end position="22"/>
    </location>
</feature>
<keyword evidence="3" id="KW-0732">Signal</keyword>
<evidence type="ECO:0000313" key="5">
    <source>
        <dbReference type="Proteomes" id="UP001299876"/>
    </source>
</evidence>
<evidence type="ECO:0000313" key="4">
    <source>
        <dbReference type="EMBL" id="MCK1788678.1"/>
    </source>
</evidence>
<dbReference type="EMBL" id="JAKNRW010000001">
    <property type="protein sequence ID" value="MCK1788678.1"/>
    <property type="molecule type" value="Genomic_DNA"/>
</dbReference>
<dbReference type="RefSeq" id="WP_247285606.1">
    <property type="nucleotide sequence ID" value="NZ_JAKNRW010000001.1"/>
</dbReference>
<evidence type="ECO:0000256" key="3">
    <source>
        <dbReference type="SAM" id="SignalP"/>
    </source>
</evidence>
<proteinExistence type="predicted"/>
<accession>A0ABT0ESH8</accession>
<name>A0ABT0ESH8_9PSED</name>
<feature type="region of interest" description="Disordered" evidence="2">
    <location>
        <begin position="378"/>
        <end position="398"/>
    </location>
</feature>
<keyword evidence="1" id="KW-0175">Coiled coil</keyword>
<sequence>MRNLFNLTLLAAALALSGCGSLAVKPTELTTIDPQSQYDDQIQDALGSQKFVEAQMLYQRRFNDYQSQIDELEKRRSQLDAAMNARAYEGGMSEAPASASEAGRINEYQDASRASQARVAEVASKLTIQQSLIENRRDKDLLEADSRAAKKIADIEIASAKDRSGVEDRINQDIEGRRSIDNAARLADSKRFDEQRFTLALANAEAERMAKTRLDDETLALGRIQAEANGRVNQQDARIAELKRQIAEIEGQMLKTRLADDSAIRNQESKVSFAQGEVNRLGKISQDLKSSTVAVEAGYTPQATDYVQAKNAELSRANADADVRKAQRIADVNSQAAREKNDIVSRARTELASLSVNTEMAKANIVAPVVTGRSVYSGNAAPPKPTPAPAPVGRTPPTLMKPAPVLTINRFEPKVDATPLVIGNDEIGGSVLAGGNRISPPGPPSSAAPLLVAPKSRSVYDVFYVYKDEGTWNKFQQFLKAYGITDFEPTHDNRAGEFFIYCGRYYDHDQAAARVAFLNKTTSTVNVKVRETQVPL</sequence>
<comment type="caution">
    <text evidence="4">The sequence shown here is derived from an EMBL/GenBank/DDBJ whole genome shotgun (WGS) entry which is preliminary data.</text>
</comment>
<gene>
    <name evidence="4" type="ORF">L9059_00425</name>
</gene>
<keyword evidence="5" id="KW-1185">Reference proteome</keyword>
<evidence type="ECO:0000256" key="2">
    <source>
        <dbReference type="SAM" id="MobiDB-lite"/>
    </source>
</evidence>
<evidence type="ECO:0008006" key="6">
    <source>
        <dbReference type="Google" id="ProtNLM"/>
    </source>
</evidence>
<dbReference type="PROSITE" id="PS51257">
    <property type="entry name" value="PROKAR_LIPOPROTEIN"/>
    <property type="match status" value="1"/>
</dbReference>
<protein>
    <recommendedName>
        <fullName evidence="6">SPOR domain-containing protein</fullName>
    </recommendedName>
</protein>
<evidence type="ECO:0000256" key="1">
    <source>
        <dbReference type="SAM" id="Coils"/>
    </source>
</evidence>